<dbReference type="InterPro" id="IPR036181">
    <property type="entry name" value="MIT_dom_sf"/>
</dbReference>
<feature type="domain" description="MIT" evidence="2">
    <location>
        <begin position="51"/>
        <end position="97"/>
    </location>
</feature>
<evidence type="ECO:0000256" key="1">
    <source>
        <dbReference type="SAM" id="MobiDB-lite"/>
    </source>
</evidence>
<feature type="compositionally biased region" description="Low complexity" evidence="1">
    <location>
        <begin position="375"/>
        <end position="393"/>
    </location>
</feature>
<evidence type="ECO:0000313" key="3">
    <source>
        <dbReference type="EMBL" id="CAG8566596.1"/>
    </source>
</evidence>
<feature type="compositionally biased region" description="Acidic residues" evidence="1">
    <location>
        <begin position="266"/>
        <end position="276"/>
    </location>
</feature>
<feature type="compositionally biased region" description="Polar residues" evidence="1">
    <location>
        <begin position="134"/>
        <end position="153"/>
    </location>
</feature>
<dbReference type="InterPro" id="IPR007330">
    <property type="entry name" value="MIT_dom"/>
</dbReference>
<comment type="caution">
    <text evidence="3">The sequence shown here is derived from an EMBL/GenBank/DDBJ whole genome shotgun (WGS) entry which is preliminary data.</text>
</comment>
<dbReference type="AlphaFoldDB" id="A0A9N9BHM6"/>
<feature type="compositionally biased region" description="Polar residues" evidence="1">
    <location>
        <begin position="469"/>
        <end position="483"/>
    </location>
</feature>
<evidence type="ECO:0000313" key="4">
    <source>
        <dbReference type="Proteomes" id="UP000789759"/>
    </source>
</evidence>
<dbReference type="PANTHER" id="PTHR37327">
    <property type="entry name" value="CHROMOSOME 1, WHOLE GENOME SHOTGUN SEQUENCE"/>
    <property type="match status" value="1"/>
</dbReference>
<feature type="compositionally biased region" description="Low complexity" evidence="1">
    <location>
        <begin position="154"/>
        <end position="165"/>
    </location>
</feature>
<reference evidence="3" key="1">
    <citation type="submission" date="2021-06" db="EMBL/GenBank/DDBJ databases">
        <authorList>
            <person name="Kallberg Y."/>
            <person name="Tangrot J."/>
            <person name="Rosling A."/>
        </authorList>
    </citation>
    <scope>NUCLEOTIDE SEQUENCE</scope>
    <source>
        <strain evidence="3">FL966</strain>
    </source>
</reference>
<dbReference type="Gene3D" id="1.20.58.80">
    <property type="entry name" value="Phosphotransferase system, lactose/cellobiose-type IIA subunit"/>
    <property type="match status" value="1"/>
</dbReference>
<dbReference type="SUPFAM" id="SSF116846">
    <property type="entry name" value="MIT domain"/>
    <property type="match status" value="1"/>
</dbReference>
<feature type="compositionally biased region" description="Polar residues" evidence="1">
    <location>
        <begin position="401"/>
        <end position="422"/>
    </location>
</feature>
<dbReference type="Proteomes" id="UP000789759">
    <property type="component" value="Unassembled WGS sequence"/>
</dbReference>
<dbReference type="PANTHER" id="PTHR37327:SF1">
    <property type="entry name" value="MICROTUBULE INTERACTING AND TRANSPORT DOMAIN-CONTAINING PROTEIN"/>
    <property type="match status" value="1"/>
</dbReference>
<keyword evidence="4" id="KW-1185">Reference proteome</keyword>
<feature type="compositionally biased region" description="Polar residues" evidence="1">
    <location>
        <begin position="355"/>
        <end position="364"/>
    </location>
</feature>
<evidence type="ECO:0000259" key="2">
    <source>
        <dbReference type="Pfam" id="PF04212"/>
    </source>
</evidence>
<dbReference type="Pfam" id="PF04212">
    <property type="entry name" value="MIT"/>
    <property type="match status" value="1"/>
</dbReference>
<dbReference type="EMBL" id="CAJVQA010003110">
    <property type="protein sequence ID" value="CAG8566596.1"/>
    <property type="molecule type" value="Genomic_DNA"/>
</dbReference>
<accession>A0A9N9BHM6</accession>
<gene>
    <name evidence="3" type="ORF">CPELLU_LOCUS5457</name>
</gene>
<organism evidence="3 4">
    <name type="scientific">Cetraspora pellucida</name>
    <dbReference type="NCBI Taxonomy" id="1433469"/>
    <lineage>
        <taxon>Eukaryota</taxon>
        <taxon>Fungi</taxon>
        <taxon>Fungi incertae sedis</taxon>
        <taxon>Mucoromycota</taxon>
        <taxon>Glomeromycotina</taxon>
        <taxon>Glomeromycetes</taxon>
        <taxon>Diversisporales</taxon>
        <taxon>Gigasporaceae</taxon>
        <taxon>Cetraspora</taxon>
    </lineage>
</organism>
<feature type="compositionally biased region" description="Polar residues" evidence="1">
    <location>
        <begin position="430"/>
        <end position="442"/>
    </location>
</feature>
<feature type="region of interest" description="Disordered" evidence="1">
    <location>
        <begin position="264"/>
        <end position="483"/>
    </location>
</feature>
<sequence>MATNTTSNHLTPPPSTLGYMNNEKVDDSIVPISIQRNPPSPRTQSKSILTVALQKAQKAVHFDEANNVAAALEAYKETVELLSQVIGNAANEADRRRLQLIVILEAEDDSASNVDNEPDISEYILNNVTSQYSNNSSPIEITSPRTTDSNGQKSISSDDSIDQNSSIKYNENTLPSNAHVKMDTSIRANGGIKNGIDYQVNSKDNFKNADYIARPKRLSVLSHKSTISTSTTKSWTSSKSIHEITANGSKSIADVSDVAESVTSSDDVDFSSDDFDSSANESISLSESEKLSSARIFTPPPPPKVAPPTSSSTSPNLRPDGVPVFHTPRPPPSSPPQTTSMLEKKAASSKISSSTNFTVPLTRSNSDEEDDKASVKSTTESVTPSSPSTSQSSMEKLFSKTLINNRRPSPLPLSQQNNNYNSRVIPGHIVSNSNPVPDSPNLSRPVRTPRRTTSNPGNAPKKNGASRFFINTHSSQSPGTPGTPWTNSLSFISPPLGSPGLSTPFRSDSPTVYSTRTVDSGYASCLVNPYPNPLIYDDDTGAPVISNPGMSELPPNDVHLKPFWLMRLLERTMTSGGYLTPKLYIPRNLWLQGHAKLTSIDAKISSCDVVLNCLVRLSKTSVDDMDVLVKGIEPIIEGLQNSLARKLSYVESTNGKGRQSTSTLMNWGSKLSRGLDKMGMSNATIRSEEANEYVDVLLKVFQNVDVVAPYHANHLKILDRLYKFADYFGNVLCRFVVKDLGILADKYVKKGSHWITE</sequence>
<feature type="region of interest" description="Disordered" evidence="1">
    <location>
        <begin position="134"/>
        <end position="165"/>
    </location>
</feature>
<protein>
    <submittedName>
        <fullName evidence="3">8860_t:CDS:1</fullName>
    </submittedName>
</protein>
<name>A0A9N9BHM6_9GLOM</name>
<proteinExistence type="predicted"/>
<feature type="compositionally biased region" description="Low complexity" evidence="1">
    <location>
        <begin position="277"/>
        <end position="286"/>
    </location>
</feature>
<dbReference type="OrthoDB" id="2245455at2759"/>